<reference evidence="1" key="1">
    <citation type="submission" date="2014-09" db="EMBL/GenBank/DDBJ databases">
        <authorList>
            <person name="Magalhaes I.L.F."/>
            <person name="Oliveira U."/>
            <person name="Santos F.R."/>
            <person name="Vidigal T.H.D.A."/>
            <person name="Brescovit A.D."/>
            <person name="Santos A.J."/>
        </authorList>
    </citation>
    <scope>NUCLEOTIDE SEQUENCE</scope>
    <source>
        <tissue evidence="1">Shoot tissue taken approximately 20 cm above the soil surface</tissue>
    </source>
</reference>
<sequence>MFRVTKMLVEVPSETQEAELETKTEVVVSTAVEDTAS</sequence>
<dbReference type="AlphaFoldDB" id="A0A0A9G9W1"/>
<dbReference type="EMBL" id="GBRH01176639">
    <property type="protein sequence ID" value="JAE21257.1"/>
    <property type="molecule type" value="Transcribed_RNA"/>
</dbReference>
<reference evidence="1" key="2">
    <citation type="journal article" date="2015" name="Data Brief">
        <title>Shoot transcriptome of the giant reed, Arundo donax.</title>
        <authorList>
            <person name="Barrero R.A."/>
            <person name="Guerrero F.D."/>
            <person name="Moolhuijzen P."/>
            <person name="Goolsby J.A."/>
            <person name="Tidwell J."/>
            <person name="Bellgard S.E."/>
            <person name="Bellgard M.I."/>
        </authorList>
    </citation>
    <scope>NUCLEOTIDE SEQUENCE</scope>
    <source>
        <tissue evidence="1">Shoot tissue taken approximately 20 cm above the soil surface</tissue>
    </source>
</reference>
<evidence type="ECO:0000313" key="1">
    <source>
        <dbReference type="EMBL" id="JAE21257.1"/>
    </source>
</evidence>
<name>A0A0A9G9W1_ARUDO</name>
<accession>A0A0A9G9W1</accession>
<organism evidence="1">
    <name type="scientific">Arundo donax</name>
    <name type="common">Giant reed</name>
    <name type="synonym">Donax arundinaceus</name>
    <dbReference type="NCBI Taxonomy" id="35708"/>
    <lineage>
        <taxon>Eukaryota</taxon>
        <taxon>Viridiplantae</taxon>
        <taxon>Streptophyta</taxon>
        <taxon>Embryophyta</taxon>
        <taxon>Tracheophyta</taxon>
        <taxon>Spermatophyta</taxon>
        <taxon>Magnoliopsida</taxon>
        <taxon>Liliopsida</taxon>
        <taxon>Poales</taxon>
        <taxon>Poaceae</taxon>
        <taxon>PACMAD clade</taxon>
        <taxon>Arundinoideae</taxon>
        <taxon>Arundineae</taxon>
        <taxon>Arundo</taxon>
    </lineage>
</organism>
<proteinExistence type="predicted"/>
<protein>
    <submittedName>
        <fullName evidence="1">Uncharacterized protein</fullName>
    </submittedName>
</protein>